<dbReference type="GeneID" id="129336204"/>
<evidence type="ECO:0000256" key="6">
    <source>
        <dbReference type="ARBA" id="ARBA00023180"/>
    </source>
</evidence>
<dbReference type="GO" id="GO:0009395">
    <property type="term" value="P:phospholipid catabolic process"/>
    <property type="evidence" value="ECO:0007669"/>
    <property type="project" value="TreeGrafter"/>
</dbReference>
<dbReference type="AlphaFoldDB" id="A0AA97JXK5"/>
<evidence type="ECO:0000256" key="1">
    <source>
        <dbReference type="ARBA" id="ARBA00007835"/>
    </source>
</evidence>
<evidence type="ECO:0000256" key="5">
    <source>
        <dbReference type="ARBA" id="ARBA00023098"/>
    </source>
</evidence>
<gene>
    <name evidence="9" type="primary">PLBD1</name>
</gene>
<comment type="function">
    <text evidence="7">Putative phospholipase.</text>
</comment>
<sequence>MKAEKKFCVKDVMDRNGDAYGYYNDTVQSTGWGILEIKAGYGSQSISNENLMYAAGFLEGYLTASHIRDHAANLYPQLFKNVIIKKKVEAFMGKQDQWTREQIKNHPDDPFWKHTGYLIAQLDGLYMGTVEWAKQQQKTPLTVFEVHFLSAAGDLLDLIPSLFSHSAEMDYNVLPSGHVRYRWDMGHCSALIKVLPGYENIYFAHSSWFTYAATLRIFKHWDFKINNPETRSGRASFSSYPGTLASMDDFYILGNGLIMLQTTNSIFNQSLFKQVVPESLFAWQRVRIANMMADCGKTWAQTFAKQNSGTYNNQYMVLDTNKVTLQKSIDDGALYVIEQIPKHVEYSDQTNILRKGYWPSYNIPFHETIYNMSGYTEYVKKYGLDFSYDMAPRAKIFRRDQGTVTDMETMKHIMRYNNYKKDPYARHNPCNTICCREDLNLRYPTPAGCYDSKVSDIYTAAKFTAYAINGPPVEEGLPVFSWTRFNQTKHQGLPDSYNFDFITMKPVL</sequence>
<dbReference type="Gene3D" id="3.60.60.20">
    <property type="match status" value="1"/>
</dbReference>
<keyword evidence="5 7" id="KW-0443">Lipid metabolism</keyword>
<reference evidence="9" key="1">
    <citation type="submission" date="2025-08" db="UniProtKB">
        <authorList>
            <consortium name="RefSeq"/>
        </authorList>
    </citation>
    <scope>IDENTIFICATION</scope>
    <source>
        <tissue evidence="9">Blood</tissue>
    </source>
</reference>
<dbReference type="Gene3D" id="2.10.70.60">
    <property type="entry name" value="Phospholipase B-like, domain 1"/>
    <property type="match status" value="1"/>
</dbReference>
<keyword evidence="2" id="KW-0732">Signal</keyword>
<dbReference type="CTD" id="79887"/>
<dbReference type="PANTHER" id="PTHR12370">
    <property type="entry name" value="PHOSPHOLIPASE B-RELATED"/>
    <property type="match status" value="1"/>
</dbReference>
<dbReference type="InterPro" id="IPR043040">
    <property type="entry name" value="PLipase_B-like_dom1"/>
</dbReference>
<evidence type="ECO:0000313" key="9">
    <source>
        <dbReference type="RefSeq" id="XP_054845241.1"/>
    </source>
</evidence>
<keyword evidence="6" id="KW-0325">Glycoprotein</keyword>
<dbReference type="EC" id="3.1.1.-" evidence="7"/>
<dbReference type="Pfam" id="PF04916">
    <property type="entry name" value="Phospholip_B"/>
    <property type="match status" value="1"/>
</dbReference>
<dbReference type="PANTHER" id="PTHR12370:SF1">
    <property type="entry name" value="PHOSPHOLIPASE B-LIKE 1"/>
    <property type="match status" value="1"/>
</dbReference>
<dbReference type="InterPro" id="IPR043041">
    <property type="entry name" value="PLipase_B-like_dom2"/>
</dbReference>
<dbReference type="Proteomes" id="UP001190640">
    <property type="component" value="Chromosome 9"/>
</dbReference>
<dbReference type="GO" id="GO:0004620">
    <property type="term" value="F:phospholipase activity"/>
    <property type="evidence" value="ECO:0007669"/>
    <property type="project" value="InterPro"/>
</dbReference>
<dbReference type="InterPro" id="IPR007000">
    <property type="entry name" value="PLipase_B-like"/>
</dbReference>
<dbReference type="InterPro" id="IPR043042">
    <property type="entry name" value="PLipase_B-like_dom3"/>
</dbReference>
<evidence type="ECO:0000313" key="8">
    <source>
        <dbReference type="Proteomes" id="UP001190640"/>
    </source>
</evidence>
<keyword evidence="4 7" id="KW-0442">Lipid degradation</keyword>
<comment type="similarity">
    <text evidence="1 7">Belongs to the phospholipase B-like family.</text>
</comment>
<evidence type="ECO:0000256" key="3">
    <source>
        <dbReference type="ARBA" id="ARBA00022801"/>
    </source>
</evidence>
<dbReference type="RefSeq" id="XP_054845241.1">
    <property type="nucleotide sequence ID" value="XM_054989266.1"/>
</dbReference>
<dbReference type="GO" id="GO:0005576">
    <property type="term" value="C:extracellular region"/>
    <property type="evidence" value="ECO:0007669"/>
    <property type="project" value="TreeGrafter"/>
</dbReference>
<proteinExistence type="inferred from homology"/>
<keyword evidence="8" id="KW-1185">Reference proteome</keyword>
<organism evidence="8 9">
    <name type="scientific">Eublepharis macularius</name>
    <name type="common">Leopard gecko</name>
    <name type="synonym">Cyrtodactylus macularius</name>
    <dbReference type="NCBI Taxonomy" id="481883"/>
    <lineage>
        <taxon>Eukaryota</taxon>
        <taxon>Metazoa</taxon>
        <taxon>Chordata</taxon>
        <taxon>Craniata</taxon>
        <taxon>Vertebrata</taxon>
        <taxon>Euteleostomi</taxon>
        <taxon>Lepidosauria</taxon>
        <taxon>Squamata</taxon>
        <taxon>Bifurcata</taxon>
        <taxon>Gekkota</taxon>
        <taxon>Eublepharidae</taxon>
        <taxon>Eublepharinae</taxon>
        <taxon>Eublepharis</taxon>
    </lineage>
</organism>
<dbReference type="Gene3D" id="1.10.439.20">
    <property type="entry name" value="Phospholipase B-like, domain 2"/>
    <property type="match status" value="1"/>
</dbReference>
<keyword evidence="3 7" id="KW-0378">Hydrolase</keyword>
<evidence type="ECO:0000256" key="4">
    <source>
        <dbReference type="ARBA" id="ARBA00022963"/>
    </source>
</evidence>
<accession>A0AA97JXK5</accession>
<name>A0AA97JXK5_EUBMA</name>
<evidence type="ECO:0000256" key="2">
    <source>
        <dbReference type="ARBA" id="ARBA00022729"/>
    </source>
</evidence>
<evidence type="ECO:0000256" key="7">
    <source>
        <dbReference type="RuleBase" id="RU364138"/>
    </source>
</evidence>
<protein>
    <recommendedName>
        <fullName evidence="7">Phospholipase B-like</fullName>
        <ecNumber evidence="7">3.1.1.-</ecNumber>
    </recommendedName>
</protein>